<evidence type="ECO:0000313" key="2">
    <source>
        <dbReference type="EMBL" id="EAV42858.1"/>
    </source>
</evidence>
<protein>
    <submittedName>
        <fullName evidence="2">Uncharacterized protein</fullName>
    </submittedName>
</protein>
<keyword evidence="1" id="KW-0472">Membrane</keyword>
<evidence type="ECO:0000256" key="1">
    <source>
        <dbReference type="SAM" id="Phobius"/>
    </source>
</evidence>
<dbReference type="EMBL" id="AAUW01000012">
    <property type="protein sequence ID" value="EAV42858.1"/>
    <property type="molecule type" value="Genomic_DNA"/>
</dbReference>
<evidence type="ECO:0000313" key="3">
    <source>
        <dbReference type="Proteomes" id="UP000004848"/>
    </source>
</evidence>
<dbReference type="AlphaFoldDB" id="A0NWE2"/>
<name>A0NWE2_ROSAI</name>
<organism evidence="2 3">
    <name type="scientific">Roseibium aggregatum (strain ATCC 25650 / DSM 13394 / JCM 20685 / NBRC 16684 / NCIMB 2208 / IAM 12614 / B1)</name>
    <name type="common">Stappia aggregata</name>
    <dbReference type="NCBI Taxonomy" id="384765"/>
    <lineage>
        <taxon>Bacteria</taxon>
        <taxon>Pseudomonadati</taxon>
        <taxon>Pseudomonadota</taxon>
        <taxon>Alphaproteobacteria</taxon>
        <taxon>Hyphomicrobiales</taxon>
        <taxon>Stappiaceae</taxon>
        <taxon>Roseibium</taxon>
    </lineage>
</organism>
<comment type="caution">
    <text evidence="2">The sequence shown here is derived from an EMBL/GenBank/DDBJ whole genome shotgun (WGS) entry which is preliminary data.</text>
</comment>
<keyword evidence="1" id="KW-1133">Transmembrane helix</keyword>
<reference evidence="2 3" key="1">
    <citation type="submission" date="2006-05" db="EMBL/GenBank/DDBJ databases">
        <authorList>
            <person name="King G."/>
            <person name="Ferriera S."/>
            <person name="Johnson J."/>
            <person name="Kravitz S."/>
            <person name="Beeson K."/>
            <person name="Sutton G."/>
            <person name="Rogers Y.-H."/>
            <person name="Friedman R."/>
            <person name="Frazier M."/>
            <person name="Venter J.C."/>
        </authorList>
    </citation>
    <scope>NUCLEOTIDE SEQUENCE [LARGE SCALE GENOMIC DNA]</scope>
    <source>
        <strain evidence="3">ATCC 25650 / DSM 13394 / JCM 20685 / NBRC 16684 / NCIMB 2208 / IAM 12614 / B1</strain>
    </source>
</reference>
<keyword evidence="1" id="KW-0812">Transmembrane</keyword>
<feature type="transmembrane region" description="Helical" evidence="1">
    <location>
        <begin position="33"/>
        <end position="56"/>
    </location>
</feature>
<sequence length="65" mass="7140">MVISTPGKEFHTLRQIDVQSLDIVQFGKLPEKCLFKVISGLMAVCSFIVKILVTMIDDTVAGGWA</sequence>
<gene>
    <name evidence="2" type="ORF">SIAM614_15977</name>
</gene>
<proteinExistence type="predicted"/>
<accession>A0NWE2</accession>
<dbReference type="Proteomes" id="UP000004848">
    <property type="component" value="Unassembled WGS sequence"/>
</dbReference>